<comment type="similarity">
    <text evidence="7">Belongs to the DHHC palmitoyltransferase family.</text>
</comment>
<feature type="domain" description="Palmitoyltransferase DHHC" evidence="9">
    <location>
        <begin position="87"/>
        <end position="220"/>
    </location>
</feature>
<feature type="region of interest" description="Disordered" evidence="8">
    <location>
        <begin position="385"/>
        <end position="438"/>
    </location>
</feature>
<evidence type="ECO:0000313" key="11">
    <source>
        <dbReference type="Proteomes" id="UP000326759"/>
    </source>
</evidence>
<evidence type="ECO:0000256" key="1">
    <source>
        <dbReference type="ARBA" id="ARBA00004141"/>
    </source>
</evidence>
<dbReference type="Pfam" id="PF01529">
    <property type="entry name" value="DHHC"/>
    <property type="match status" value="1"/>
</dbReference>
<comment type="subcellular location">
    <subcellularLocation>
        <location evidence="1">Membrane</location>
        <topology evidence="1">Multi-pass membrane protein</topology>
    </subcellularLocation>
</comment>
<dbReference type="InterPro" id="IPR001594">
    <property type="entry name" value="Palmitoyltrfase_DHHC"/>
</dbReference>
<evidence type="ECO:0000256" key="4">
    <source>
        <dbReference type="ARBA" id="ARBA00022989"/>
    </source>
</evidence>
<sequence length="438" mass="50042">MCIGPFKRACHWGPLIALGIIKAVTMTTVSCLSQWWPPWVTIGGTIFFFTFIISAVLTLYFFMQAMFTGPGSVTLGWKPEIEADCQFLQFCTVCQGYKPPRAHHCRKCGSCNMKMDHHCPWINNCVGHMNHGSFTLFLFFAVVGCAQGTVILGSTIYTFIYRSSYIYSGRSFPPISMTLFGLVSNMFVLGLAIGVVIAVGMLLYFQLRGILRNRTGIEDWILEKALYRRRKSEKPFIYPYDLGRWNNFTQVINCKGKLAGDGYYWPVRDDCNQYTLTVEQIAQKAEKRARSREYIIIESFSGYWFPCTKGFGTCCHPPCTDEPRIKLEVGDTVIVTRWKKYWLYGEKVMEESDLSSGQSKPKNRHRGWFPRRCAVEVIPPSADDISYPLDQPSSHHSSFSNSQNFSFSNSQSFKSNRHKKSESLSSKDNEGKEKKKTR</sequence>
<keyword evidence="3 7" id="KW-0812">Transmembrane</keyword>
<evidence type="ECO:0000256" key="6">
    <source>
        <dbReference type="ARBA" id="ARBA00023315"/>
    </source>
</evidence>
<evidence type="ECO:0000259" key="9">
    <source>
        <dbReference type="Pfam" id="PF01529"/>
    </source>
</evidence>
<dbReference type="InterPro" id="IPR039859">
    <property type="entry name" value="PFA4/ZDH16/20/ERF2-like"/>
</dbReference>
<evidence type="ECO:0000256" key="8">
    <source>
        <dbReference type="SAM" id="MobiDB-lite"/>
    </source>
</evidence>
<keyword evidence="11" id="KW-1185">Reference proteome</keyword>
<protein>
    <recommendedName>
        <fullName evidence="7">Palmitoyltransferase</fullName>
        <ecNumber evidence="7">2.3.1.225</ecNumber>
    </recommendedName>
</protein>
<dbReference type="GO" id="GO:0019706">
    <property type="term" value="F:protein-cysteine S-palmitoyltransferase activity"/>
    <property type="evidence" value="ECO:0007669"/>
    <property type="project" value="UniProtKB-EC"/>
</dbReference>
<evidence type="ECO:0000256" key="7">
    <source>
        <dbReference type="RuleBase" id="RU079119"/>
    </source>
</evidence>
<keyword evidence="2 7" id="KW-0808">Transferase</keyword>
<dbReference type="PANTHER" id="PTHR12246">
    <property type="entry name" value="PALMITOYLTRANSFERASE ZDHHC16"/>
    <property type="match status" value="1"/>
</dbReference>
<accession>A0A5N5ST38</accession>
<feature type="transmembrane region" description="Helical" evidence="7">
    <location>
        <begin position="12"/>
        <end position="36"/>
    </location>
</feature>
<feature type="transmembrane region" description="Helical" evidence="7">
    <location>
        <begin position="136"/>
        <end position="160"/>
    </location>
</feature>
<reference evidence="10 11" key="1">
    <citation type="journal article" date="2019" name="PLoS Biol.">
        <title>Sex chromosomes control vertical transmission of feminizing Wolbachia symbionts in an isopod.</title>
        <authorList>
            <person name="Becking T."/>
            <person name="Chebbi M.A."/>
            <person name="Giraud I."/>
            <person name="Moumen B."/>
            <person name="Laverre T."/>
            <person name="Caubet Y."/>
            <person name="Peccoud J."/>
            <person name="Gilbert C."/>
            <person name="Cordaux R."/>
        </authorList>
    </citation>
    <scope>NUCLEOTIDE SEQUENCE [LARGE SCALE GENOMIC DNA]</scope>
    <source>
        <strain evidence="10">ANa2</strain>
        <tissue evidence="10">Whole body excluding digestive tract and cuticle</tissue>
    </source>
</reference>
<dbReference type="PROSITE" id="PS50216">
    <property type="entry name" value="DHHC"/>
    <property type="match status" value="1"/>
</dbReference>
<evidence type="ECO:0000256" key="2">
    <source>
        <dbReference type="ARBA" id="ARBA00022679"/>
    </source>
</evidence>
<evidence type="ECO:0000313" key="10">
    <source>
        <dbReference type="EMBL" id="KAB7497075.1"/>
    </source>
</evidence>
<keyword evidence="6 7" id="KW-0012">Acyltransferase</keyword>
<dbReference type="Proteomes" id="UP000326759">
    <property type="component" value="Unassembled WGS sequence"/>
</dbReference>
<keyword evidence="5 7" id="KW-0472">Membrane</keyword>
<gene>
    <name evidence="10" type="primary">ZDHHC6</name>
    <name evidence="10" type="ORF">Anas_04900</name>
</gene>
<dbReference type="GO" id="GO:0016020">
    <property type="term" value="C:membrane"/>
    <property type="evidence" value="ECO:0007669"/>
    <property type="project" value="UniProtKB-SubCell"/>
</dbReference>
<feature type="transmembrane region" description="Helical" evidence="7">
    <location>
        <begin position="180"/>
        <end position="205"/>
    </location>
</feature>
<evidence type="ECO:0000256" key="3">
    <source>
        <dbReference type="ARBA" id="ARBA00022692"/>
    </source>
</evidence>
<feature type="compositionally biased region" description="Low complexity" evidence="8">
    <location>
        <begin position="394"/>
        <end position="414"/>
    </location>
</feature>
<dbReference type="EC" id="2.3.1.225" evidence="7"/>
<comment type="caution">
    <text evidence="10">The sequence shown here is derived from an EMBL/GenBank/DDBJ whole genome shotgun (WGS) entry which is preliminary data.</text>
</comment>
<dbReference type="OrthoDB" id="331948at2759"/>
<organism evidence="10 11">
    <name type="scientific">Armadillidium nasatum</name>
    <dbReference type="NCBI Taxonomy" id="96803"/>
    <lineage>
        <taxon>Eukaryota</taxon>
        <taxon>Metazoa</taxon>
        <taxon>Ecdysozoa</taxon>
        <taxon>Arthropoda</taxon>
        <taxon>Crustacea</taxon>
        <taxon>Multicrustacea</taxon>
        <taxon>Malacostraca</taxon>
        <taxon>Eumalacostraca</taxon>
        <taxon>Peracarida</taxon>
        <taxon>Isopoda</taxon>
        <taxon>Oniscidea</taxon>
        <taxon>Crinocheta</taxon>
        <taxon>Armadillidiidae</taxon>
        <taxon>Armadillidium</taxon>
    </lineage>
</organism>
<dbReference type="EMBL" id="SEYY01020720">
    <property type="protein sequence ID" value="KAB7497075.1"/>
    <property type="molecule type" value="Genomic_DNA"/>
</dbReference>
<evidence type="ECO:0000256" key="5">
    <source>
        <dbReference type="ARBA" id="ARBA00023136"/>
    </source>
</evidence>
<feature type="transmembrane region" description="Helical" evidence="7">
    <location>
        <begin position="42"/>
        <end position="62"/>
    </location>
</feature>
<name>A0A5N5ST38_9CRUS</name>
<comment type="domain">
    <text evidence="7">The DHHC domain is required for palmitoyltransferase activity.</text>
</comment>
<proteinExistence type="inferred from homology"/>
<feature type="compositionally biased region" description="Basic and acidic residues" evidence="8">
    <location>
        <begin position="421"/>
        <end position="438"/>
    </location>
</feature>
<comment type="catalytic activity">
    <reaction evidence="7">
        <text>L-cysteinyl-[protein] + hexadecanoyl-CoA = S-hexadecanoyl-L-cysteinyl-[protein] + CoA</text>
        <dbReference type="Rhea" id="RHEA:36683"/>
        <dbReference type="Rhea" id="RHEA-COMP:10131"/>
        <dbReference type="Rhea" id="RHEA-COMP:11032"/>
        <dbReference type="ChEBI" id="CHEBI:29950"/>
        <dbReference type="ChEBI" id="CHEBI:57287"/>
        <dbReference type="ChEBI" id="CHEBI:57379"/>
        <dbReference type="ChEBI" id="CHEBI:74151"/>
        <dbReference type="EC" id="2.3.1.225"/>
    </reaction>
</comment>
<dbReference type="AlphaFoldDB" id="A0A5N5ST38"/>
<keyword evidence="4 7" id="KW-1133">Transmembrane helix</keyword>